<evidence type="ECO:0000313" key="2">
    <source>
        <dbReference type="Proteomes" id="UP001595833"/>
    </source>
</evidence>
<name>A0ABV9XUD8_9PSEU</name>
<reference evidence="2" key="1">
    <citation type="journal article" date="2019" name="Int. J. Syst. Evol. Microbiol.">
        <title>The Global Catalogue of Microorganisms (GCM) 10K type strain sequencing project: providing services to taxonomists for standard genome sequencing and annotation.</title>
        <authorList>
            <consortium name="The Broad Institute Genomics Platform"/>
            <consortium name="The Broad Institute Genome Sequencing Center for Infectious Disease"/>
            <person name="Wu L."/>
            <person name="Ma J."/>
        </authorList>
    </citation>
    <scope>NUCLEOTIDE SEQUENCE [LARGE SCALE GENOMIC DNA]</scope>
    <source>
        <strain evidence="2">KCTC 12848</strain>
    </source>
</reference>
<evidence type="ECO:0000313" key="1">
    <source>
        <dbReference type="EMBL" id="MFC5053578.1"/>
    </source>
</evidence>
<dbReference type="EMBL" id="JBHSJB010000007">
    <property type="protein sequence ID" value="MFC5053578.1"/>
    <property type="molecule type" value="Genomic_DNA"/>
</dbReference>
<organism evidence="1 2">
    <name type="scientific">Saccharothrix xinjiangensis</name>
    <dbReference type="NCBI Taxonomy" id="204798"/>
    <lineage>
        <taxon>Bacteria</taxon>
        <taxon>Bacillati</taxon>
        <taxon>Actinomycetota</taxon>
        <taxon>Actinomycetes</taxon>
        <taxon>Pseudonocardiales</taxon>
        <taxon>Pseudonocardiaceae</taxon>
        <taxon>Saccharothrix</taxon>
    </lineage>
</organism>
<proteinExistence type="predicted"/>
<protein>
    <submittedName>
        <fullName evidence="1">Uncharacterized protein</fullName>
    </submittedName>
</protein>
<accession>A0ABV9XUD8</accession>
<gene>
    <name evidence="1" type="ORF">ACFPFM_07385</name>
</gene>
<dbReference type="Proteomes" id="UP001595833">
    <property type="component" value="Unassembled WGS sequence"/>
</dbReference>
<comment type="caution">
    <text evidence="1">The sequence shown here is derived from an EMBL/GenBank/DDBJ whole genome shotgun (WGS) entry which is preliminary data.</text>
</comment>
<keyword evidence="2" id="KW-1185">Reference proteome</keyword>
<dbReference type="RefSeq" id="WP_380645910.1">
    <property type="nucleotide sequence ID" value="NZ_JBHSJB010000007.1"/>
</dbReference>
<sequence>MTNTAATTSAADTQIDTDVHQLMNIIVSNLAVSGQPMPASGVTRVEAALHNVLSRRDEEVARRDAALEYARRGLVQAELIVSDDYGRGGGSDLPSWDCETATEYLVDAQANMAAALRGEKLVKPIAVQIREACEALGVEYSDCGDGTYLVAGFGRCTLMLLADHVLEGGIKGATGRAETIPVKANPFAPQRDTVPCPDRDETALIDYIARRPGEGELLIWQAEVFELATLRYADGETRDALVLEDEQRGVRLWQVDVSPSPYWVFVERLVDGEWTAGPRFQVVIPGEPRYAPCTPSTPCSSCADAVRLVYSYTPCTGRSNRPLSA</sequence>